<evidence type="ECO:0000313" key="2">
    <source>
        <dbReference type="EMBL" id="KAL1568126.1"/>
    </source>
</evidence>
<dbReference type="SUPFAM" id="SSF81383">
    <property type="entry name" value="F-box domain"/>
    <property type="match status" value="1"/>
</dbReference>
<dbReference type="Pfam" id="PF00646">
    <property type="entry name" value="F-box"/>
    <property type="match status" value="1"/>
</dbReference>
<comment type="caution">
    <text evidence="2">The sequence shown here is derived from an EMBL/GenBank/DDBJ whole genome shotgun (WGS) entry which is preliminary data.</text>
</comment>
<dbReference type="InterPro" id="IPR001810">
    <property type="entry name" value="F-box_dom"/>
</dbReference>
<dbReference type="NCBIfam" id="TIGR01640">
    <property type="entry name" value="F_box_assoc_1"/>
    <property type="match status" value="1"/>
</dbReference>
<name>A0ABD1IHD9_SALDI</name>
<dbReference type="Pfam" id="PF07734">
    <property type="entry name" value="FBA_1"/>
    <property type="match status" value="1"/>
</dbReference>
<dbReference type="PANTHER" id="PTHR31672">
    <property type="entry name" value="BNACNNG10540D PROTEIN"/>
    <property type="match status" value="1"/>
</dbReference>
<dbReference type="InterPro" id="IPR050796">
    <property type="entry name" value="SCF_F-box_component"/>
</dbReference>
<dbReference type="Gene3D" id="1.20.1280.50">
    <property type="match status" value="1"/>
</dbReference>
<gene>
    <name evidence="2" type="ORF">AAHA92_03529</name>
</gene>
<dbReference type="PROSITE" id="PS50181">
    <property type="entry name" value="FBOX"/>
    <property type="match status" value="1"/>
</dbReference>
<keyword evidence="3" id="KW-1185">Reference proteome</keyword>
<organism evidence="2 3">
    <name type="scientific">Salvia divinorum</name>
    <name type="common">Maria pastora</name>
    <name type="synonym">Diviner's sage</name>
    <dbReference type="NCBI Taxonomy" id="28513"/>
    <lineage>
        <taxon>Eukaryota</taxon>
        <taxon>Viridiplantae</taxon>
        <taxon>Streptophyta</taxon>
        <taxon>Embryophyta</taxon>
        <taxon>Tracheophyta</taxon>
        <taxon>Spermatophyta</taxon>
        <taxon>Magnoliopsida</taxon>
        <taxon>eudicotyledons</taxon>
        <taxon>Gunneridae</taxon>
        <taxon>Pentapetalae</taxon>
        <taxon>asterids</taxon>
        <taxon>lamiids</taxon>
        <taxon>Lamiales</taxon>
        <taxon>Lamiaceae</taxon>
        <taxon>Nepetoideae</taxon>
        <taxon>Mentheae</taxon>
        <taxon>Salviinae</taxon>
        <taxon>Salvia</taxon>
        <taxon>Salvia subgen. Calosphace</taxon>
    </lineage>
</organism>
<reference evidence="2 3" key="1">
    <citation type="submission" date="2024-06" db="EMBL/GenBank/DDBJ databases">
        <title>A chromosome level genome sequence of Diviner's sage (Salvia divinorum).</title>
        <authorList>
            <person name="Ford S.A."/>
            <person name="Ro D.-K."/>
            <person name="Ness R.W."/>
            <person name="Phillips M.A."/>
        </authorList>
    </citation>
    <scope>NUCLEOTIDE SEQUENCE [LARGE SCALE GENOMIC DNA]</scope>
    <source>
        <strain evidence="2">SAF-2024a</strain>
        <tissue evidence="2">Leaf</tissue>
    </source>
</reference>
<dbReference type="AlphaFoldDB" id="A0ABD1IHD9"/>
<evidence type="ECO:0000259" key="1">
    <source>
        <dbReference type="PROSITE" id="PS50181"/>
    </source>
</evidence>
<dbReference type="Proteomes" id="UP001567538">
    <property type="component" value="Unassembled WGS sequence"/>
</dbReference>
<proteinExistence type="predicted"/>
<sequence length="345" mass="39415">MNNDVLTEILLHLPVQSLLRFRAVCRSSADVIDSSYFRELHTHNNRSDDTVCLEVSLSNDGILVQHNTKSLISSNSEGLGLTSCESYSQVLLYGSVKGLISISLGRHFCSQLSVPIVICNPFLGELKLLPLITTPSCTLSLQSVAIGFDRDYKVVQLSLCKMHNCLHAYVYSRSTDSWRELAFDNDLSLVSPIKSRCENGHFAHWKMSRMVGRDIRLKILSLDMNNEVFKTIMLPEDEFDYFDSPIFAKDEHLFWRFDFPHSQPHKLVRIYESRCEGSELSWNYMTSVEVPCSGFGIIPRWRTSFVVIEHEQRAVAFVYDYRAHKFDCKLPMGSLIAYKGSFVSL</sequence>
<accession>A0ABD1IHD9</accession>
<feature type="domain" description="F-box" evidence="1">
    <location>
        <begin position="1"/>
        <end position="40"/>
    </location>
</feature>
<dbReference type="SMART" id="SM00256">
    <property type="entry name" value="FBOX"/>
    <property type="match status" value="1"/>
</dbReference>
<dbReference type="InterPro" id="IPR006527">
    <property type="entry name" value="F-box-assoc_dom_typ1"/>
</dbReference>
<dbReference type="InterPro" id="IPR017451">
    <property type="entry name" value="F-box-assoc_interact_dom"/>
</dbReference>
<evidence type="ECO:0000313" key="3">
    <source>
        <dbReference type="Proteomes" id="UP001567538"/>
    </source>
</evidence>
<dbReference type="PANTHER" id="PTHR31672:SF13">
    <property type="entry name" value="F-BOX PROTEIN CPR30-LIKE"/>
    <property type="match status" value="1"/>
</dbReference>
<protein>
    <recommendedName>
        <fullName evidence="1">F-box domain-containing protein</fullName>
    </recommendedName>
</protein>
<dbReference type="InterPro" id="IPR036047">
    <property type="entry name" value="F-box-like_dom_sf"/>
</dbReference>
<dbReference type="EMBL" id="JBEAFC010000002">
    <property type="protein sequence ID" value="KAL1568126.1"/>
    <property type="molecule type" value="Genomic_DNA"/>
</dbReference>